<sequence length="308" mass="34782">MTPSFVTRLPSFERNEIEPTLAVVAVGESSDDSSKHASEDTAKRYQVMDALPNQGMQNVSCVTPDGARLFDMLLTRTAVFCPREPLSLHCRKASNSPESNMTSNHVYAIALSNAASAEPPTWAISVQPMKQKRLFFHDHPHTSVFLSNEADHSQRRNSDGFKGEELLVKLLIGENSVKNIGERVQQVLSKTDKAQPSESWLRSAVLALQSESLCNRFDIDDFQQMAIQTLKSQQAHHETVAVEVDFLSELGRTQSVEEMHETREKAIKEKKKESSYFGFRISRPQNMPQRVRRVNSWERKDDAYGGLM</sequence>
<organism evidence="1 2">
    <name type="scientific">Aureobasidium namibiae CBS 147.97</name>
    <dbReference type="NCBI Taxonomy" id="1043004"/>
    <lineage>
        <taxon>Eukaryota</taxon>
        <taxon>Fungi</taxon>
        <taxon>Dikarya</taxon>
        <taxon>Ascomycota</taxon>
        <taxon>Pezizomycotina</taxon>
        <taxon>Dothideomycetes</taxon>
        <taxon>Dothideomycetidae</taxon>
        <taxon>Dothideales</taxon>
        <taxon>Saccotheciaceae</taxon>
        <taxon>Aureobasidium</taxon>
    </lineage>
</organism>
<dbReference type="EMBL" id="KL584702">
    <property type="protein sequence ID" value="KEQ77742.1"/>
    <property type="molecule type" value="Genomic_DNA"/>
</dbReference>
<dbReference type="OrthoDB" id="3852503at2759"/>
<dbReference type="HOGENOM" id="CLU_078547_0_0_1"/>
<protein>
    <submittedName>
        <fullName evidence="1">Uncharacterized protein</fullName>
    </submittedName>
</protein>
<proteinExistence type="predicted"/>
<name>A0A074X6T6_9PEZI</name>
<accession>A0A074X6T6</accession>
<keyword evidence="2" id="KW-1185">Reference proteome</keyword>
<dbReference type="Proteomes" id="UP000027730">
    <property type="component" value="Unassembled WGS sequence"/>
</dbReference>
<evidence type="ECO:0000313" key="1">
    <source>
        <dbReference type="EMBL" id="KEQ77742.1"/>
    </source>
</evidence>
<gene>
    <name evidence="1" type="ORF">M436DRAFT_59703</name>
</gene>
<dbReference type="GeneID" id="25412857"/>
<dbReference type="RefSeq" id="XP_013432080.1">
    <property type="nucleotide sequence ID" value="XM_013576626.1"/>
</dbReference>
<evidence type="ECO:0000313" key="2">
    <source>
        <dbReference type="Proteomes" id="UP000027730"/>
    </source>
</evidence>
<dbReference type="AlphaFoldDB" id="A0A074X6T6"/>
<reference evidence="1 2" key="1">
    <citation type="journal article" date="2014" name="BMC Genomics">
        <title>Genome sequencing of four Aureobasidium pullulans varieties: biotechnological potential, stress tolerance, and description of new species.</title>
        <authorList>
            <person name="Gostin Ar C."/>
            <person name="Ohm R.A."/>
            <person name="Kogej T."/>
            <person name="Sonjak S."/>
            <person name="Turk M."/>
            <person name="Zajc J."/>
            <person name="Zalar P."/>
            <person name="Grube M."/>
            <person name="Sun H."/>
            <person name="Han J."/>
            <person name="Sharma A."/>
            <person name="Chiniquy J."/>
            <person name="Ngan C.Y."/>
            <person name="Lipzen A."/>
            <person name="Barry K."/>
            <person name="Grigoriev I.V."/>
            <person name="Gunde-Cimerman N."/>
        </authorList>
    </citation>
    <scope>NUCLEOTIDE SEQUENCE [LARGE SCALE GENOMIC DNA]</scope>
    <source>
        <strain evidence="1 2">CBS 147.97</strain>
    </source>
</reference>